<feature type="region of interest" description="Disordered" evidence="2">
    <location>
        <begin position="1"/>
        <end position="58"/>
    </location>
</feature>
<keyword evidence="1" id="KW-0106">Calcium</keyword>
<evidence type="ECO:0000256" key="1">
    <source>
        <dbReference type="ARBA" id="ARBA00022837"/>
    </source>
</evidence>
<dbReference type="AlphaFoldDB" id="A0A0P4VWG5"/>
<accession>A0A0P4VWG5</accession>
<feature type="non-terminal residue" evidence="3">
    <location>
        <position position="371"/>
    </location>
</feature>
<reference evidence="3" key="1">
    <citation type="journal article" date="2016" name="PLoS Negl. Trop. Dis.">
        <title>A Deep Insight into the Sialome of Rhodnius neglectus, a Vector of Chagas Disease.</title>
        <authorList>
            <person name="Santiago P.B."/>
            <person name="Assumpcao T.C."/>
            <person name="Araujo C.N."/>
            <person name="Bastos I.M."/>
            <person name="Neves D."/>
            <person name="Silva I.G."/>
            <person name="Charneau S."/>
            <person name="Queiroz R.M."/>
            <person name="Raiol T."/>
            <person name="Oliveira J.V."/>
            <person name="Sousa M.V."/>
            <person name="Calvo E."/>
            <person name="Ribeiro J.M."/>
            <person name="Santana J.M."/>
        </authorList>
    </citation>
    <scope>NUCLEOTIDE SEQUENCE</scope>
    <source>
        <tissue evidence="3">Salivary glands</tissue>
    </source>
</reference>
<feature type="region of interest" description="Disordered" evidence="2">
    <location>
        <begin position="81"/>
        <end position="110"/>
    </location>
</feature>
<dbReference type="InterPro" id="IPR018247">
    <property type="entry name" value="EF_Hand_1_Ca_BS"/>
</dbReference>
<dbReference type="EMBL" id="GDKW01001559">
    <property type="protein sequence ID" value="JAI55036.1"/>
    <property type="molecule type" value="mRNA"/>
</dbReference>
<evidence type="ECO:0000256" key="2">
    <source>
        <dbReference type="SAM" id="MobiDB-lite"/>
    </source>
</evidence>
<feature type="non-terminal residue" evidence="3">
    <location>
        <position position="1"/>
    </location>
</feature>
<proteinExistence type="evidence at transcript level"/>
<dbReference type="SUPFAM" id="SSF47473">
    <property type="entry name" value="EF-hand"/>
    <property type="match status" value="1"/>
</dbReference>
<name>A0A0P4VWG5_9HEMI</name>
<dbReference type="InterPro" id="IPR011992">
    <property type="entry name" value="EF-hand-dom_pair"/>
</dbReference>
<feature type="compositionally biased region" description="Polar residues" evidence="2">
    <location>
        <begin position="1"/>
        <end position="23"/>
    </location>
</feature>
<sequence>TQSSCKKVNFTQEESSVSSTKSEQLIKRDSQRDLSAPRTSLGNAEEQPSPKTQKKFISTWKMACDKTKDRTKELLKRWRTMPESGVVGAEEEQDRAPLQPLKPSNQGPDDHGWSVHVWATWVKRYPNDEDSCESEKPITNLTTTQKEKLSHLFSHIFDMDRDDIISLQDFESFSERLRHFADWSSNCGESVILEQVQQGFIETFILPLKPDNASEAENTPPVDLDRLFLSIDEWLCLWGDLLLDVKNIQDLPVWLQYFPKVIFQAINKSGTGIITRDELSAFYSSVMGFSAQRVGEIIDEAYKAMTANGDHKLTYQIYRLCFANFLLGRFPNGPGHYLFGYAVQHPATFPIDYSAMNTPVEDQEQYSPNKR</sequence>
<dbReference type="Gene3D" id="1.10.238.10">
    <property type="entry name" value="EF-hand"/>
    <property type="match status" value="1"/>
</dbReference>
<organism evidence="3">
    <name type="scientific">Rhodnius neglectus</name>
    <dbReference type="NCBI Taxonomy" id="72488"/>
    <lineage>
        <taxon>Eukaryota</taxon>
        <taxon>Metazoa</taxon>
        <taxon>Ecdysozoa</taxon>
        <taxon>Arthropoda</taxon>
        <taxon>Hexapoda</taxon>
        <taxon>Insecta</taxon>
        <taxon>Pterygota</taxon>
        <taxon>Neoptera</taxon>
        <taxon>Paraneoptera</taxon>
        <taxon>Hemiptera</taxon>
        <taxon>Heteroptera</taxon>
        <taxon>Panheteroptera</taxon>
        <taxon>Cimicomorpha</taxon>
        <taxon>Reduviidae</taxon>
        <taxon>Triatominae</taxon>
        <taxon>Rhodnius</taxon>
    </lineage>
</organism>
<dbReference type="PROSITE" id="PS00018">
    <property type="entry name" value="EF_HAND_1"/>
    <property type="match status" value="1"/>
</dbReference>
<protein>
    <submittedName>
        <fullName evidence="3">Uncharacterized protein</fullName>
    </submittedName>
</protein>
<evidence type="ECO:0000313" key="3">
    <source>
        <dbReference type="EMBL" id="JAI55036.1"/>
    </source>
</evidence>